<dbReference type="Proteomes" id="UP000735302">
    <property type="component" value="Unassembled WGS sequence"/>
</dbReference>
<evidence type="ECO:0000313" key="2">
    <source>
        <dbReference type="Proteomes" id="UP000735302"/>
    </source>
</evidence>
<evidence type="ECO:0000313" key="1">
    <source>
        <dbReference type="EMBL" id="GFN99227.1"/>
    </source>
</evidence>
<sequence length="118" mass="13653">MEVSDEAEFLGIVIYLPDRKLTIYNCYVSPDKEFRLLSVKVPQEECIIVGDFKSPLRTGANDELDIRGEEVDEQQVNNNLQLQIDKDDEAKFHSRAWKTTSTPDLAFTINNIFRETNR</sequence>
<dbReference type="InterPro" id="IPR036691">
    <property type="entry name" value="Endo/exonu/phosph_ase_sf"/>
</dbReference>
<dbReference type="EMBL" id="BLXT01002950">
    <property type="protein sequence ID" value="GFN99227.1"/>
    <property type="molecule type" value="Genomic_DNA"/>
</dbReference>
<protein>
    <submittedName>
        <fullName evidence="1">Uncharacterized protein</fullName>
    </submittedName>
</protein>
<keyword evidence="2" id="KW-1185">Reference proteome</keyword>
<name>A0AAV3ZWJ9_9GAST</name>
<proteinExistence type="predicted"/>
<dbReference type="AlphaFoldDB" id="A0AAV3ZWJ9"/>
<comment type="caution">
    <text evidence="1">The sequence shown here is derived from an EMBL/GenBank/DDBJ whole genome shotgun (WGS) entry which is preliminary data.</text>
</comment>
<gene>
    <name evidence="1" type="ORF">PoB_002573300</name>
</gene>
<reference evidence="1 2" key="1">
    <citation type="journal article" date="2021" name="Elife">
        <title>Chloroplast acquisition without the gene transfer in kleptoplastic sea slugs, Plakobranchus ocellatus.</title>
        <authorList>
            <person name="Maeda T."/>
            <person name="Takahashi S."/>
            <person name="Yoshida T."/>
            <person name="Shimamura S."/>
            <person name="Takaki Y."/>
            <person name="Nagai Y."/>
            <person name="Toyoda A."/>
            <person name="Suzuki Y."/>
            <person name="Arimoto A."/>
            <person name="Ishii H."/>
            <person name="Satoh N."/>
            <person name="Nishiyama T."/>
            <person name="Hasebe M."/>
            <person name="Maruyama T."/>
            <person name="Minagawa J."/>
            <person name="Obokata J."/>
            <person name="Shigenobu S."/>
        </authorList>
    </citation>
    <scope>NUCLEOTIDE SEQUENCE [LARGE SCALE GENOMIC DNA]</scope>
</reference>
<accession>A0AAV3ZWJ9</accession>
<dbReference type="SUPFAM" id="SSF56219">
    <property type="entry name" value="DNase I-like"/>
    <property type="match status" value="1"/>
</dbReference>
<dbReference type="Gene3D" id="3.60.10.10">
    <property type="entry name" value="Endonuclease/exonuclease/phosphatase"/>
    <property type="match status" value="1"/>
</dbReference>
<organism evidence="1 2">
    <name type="scientific">Plakobranchus ocellatus</name>
    <dbReference type="NCBI Taxonomy" id="259542"/>
    <lineage>
        <taxon>Eukaryota</taxon>
        <taxon>Metazoa</taxon>
        <taxon>Spiralia</taxon>
        <taxon>Lophotrochozoa</taxon>
        <taxon>Mollusca</taxon>
        <taxon>Gastropoda</taxon>
        <taxon>Heterobranchia</taxon>
        <taxon>Euthyneura</taxon>
        <taxon>Panpulmonata</taxon>
        <taxon>Sacoglossa</taxon>
        <taxon>Placobranchoidea</taxon>
        <taxon>Plakobranchidae</taxon>
        <taxon>Plakobranchus</taxon>
    </lineage>
</organism>